<comment type="caution">
    <text evidence="1">The sequence shown here is derived from an EMBL/GenBank/DDBJ whole genome shotgun (WGS) entry which is preliminary data.</text>
</comment>
<dbReference type="RefSeq" id="WP_182167328.1">
    <property type="nucleotide sequence ID" value="NZ_JACFXV010000064.1"/>
</dbReference>
<organism evidence="1 2">
    <name type="scientific">Stappia albiluteola</name>
    <dbReference type="NCBI Taxonomy" id="2758565"/>
    <lineage>
        <taxon>Bacteria</taxon>
        <taxon>Pseudomonadati</taxon>
        <taxon>Pseudomonadota</taxon>
        <taxon>Alphaproteobacteria</taxon>
        <taxon>Hyphomicrobiales</taxon>
        <taxon>Stappiaceae</taxon>
        <taxon>Stappia</taxon>
    </lineage>
</organism>
<accession>A0A839AJS2</accession>
<dbReference type="Proteomes" id="UP000541109">
    <property type="component" value="Unassembled WGS sequence"/>
</dbReference>
<proteinExistence type="predicted"/>
<protein>
    <submittedName>
        <fullName evidence="1">Uncharacterized protein</fullName>
    </submittedName>
</protein>
<evidence type="ECO:0000313" key="1">
    <source>
        <dbReference type="EMBL" id="MBA5778729.1"/>
    </source>
</evidence>
<dbReference type="EMBL" id="JACFXV010000064">
    <property type="protein sequence ID" value="MBA5778729.1"/>
    <property type="molecule type" value="Genomic_DNA"/>
</dbReference>
<keyword evidence="2" id="KW-1185">Reference proteome</keyword>
<gene>
    <name evidence="1" type="ORF">H2509_16515</name>
</gene>
<name>A0A839AJS2_9HYPH</name>
<evidence type="ECO:0000313" key="2">
    <source>
        <dbReference type="Proteomes" id="UP000541109"/>
    </source>
</evidence>
<sequence length="362" mass="42207">MNWLFLPAAAAIAVAVGLVIGYRYYPLRKAVMRAIDPTWRNRARVYSFSSEQEDAEERDMYVSSTVMRDGCDLIWDEFEEDPPAEFFRPIADGTVVFVNTMHMPRFIGEILERMEGRFVLVSARENNSTAGFDAEKIRNSGKVIHWFMENFELAPEWADTGFITLLPLGLNYHKLDPASPNQSRDMGLPSRSGNQQLTMKAIREEIPPFREKPLRVYCNFHLNMDTFLRHPHAMKRHLARQEARDALMTKGDIILWEPRQAPRNQVWLRHREVSFEASPRGNSIDCHRTWEALILRSVPIVKTTSLDPMYEGLPVAIVDDWSQVSPERLARWKEDFADWFDGPLPDKLYSNYWIRRFHAFKT</sequence>
<dbReference type="AlphaFoldDB" id="A0A839AJS2"/>
<reference evidence="1 2" key="1">
    <citation type="submission" date="2020-07" db="EMBL/GenBank/DDBJ databases">
        <title>Stappia sp., F7233, whole genome shotgun sequencing project.</title>
        <authorList>
            <person name="Jiang S."/>
            <person name="Liu Z.W."/>
            <person name="Du Z.J."/>
        </authorList>
    </citation>
    <scope>NUCLEOTIDE SEQUENCE [LARGE SCALE GENOMIC DNA]</scope>
    <source>
        <strain evidence="1 2">F7233</strain>
    </source>
</reference>